<comment type="caution">
    <text evidence="2">The sequence shown here is derived from an EMBL/GenBank/DDBJ whole genome shotgun (WGS) entry which is preliminary data.</text>
</comment>
<reference evidence="2" key="3">
    <citation type="submission" date="2023-05" db="EMBL/GenBank/DDBJ databases">
        <authorList>
            <person name="Smith C.H."/>
        </authorList>
    </citation>
    <scope>NUCLEOTIDE SEQUENCE</scope>
    <source>
        <strain evidence="2">CHS0354</strain>
        <tissue evidence="2">Mantle</tissue>
    </source>
</reference>
<feature type="non-terminal residue" evidence="2">
    <location>
        <position position="1"/>
    </location>
</feature>
<dbReference type="EMBL" id="JAEAOA010001208">
    <property type="protein sequence ID" value="KAK3588214.1"/>
    <property type="molecule type" value="Genomic_DNA"/>
</dbReference>
<evidence type="ECO:0000313" key="3">
    <source>
        <dbReference type="Proteomes" id="UP001195483"/>
    </source>
</evidence>
<accession>A0AAE0SJJ8</accession>
<gene>
    <name evidence="1" type="ORF">CHS0354_019848</name>
    <name evidence="2" type="ORF">CHS0354_038113</name>
</gene>
<sequence length="60" mass="7000">NYKHAELNIPQINLFCNTSIRMKAYGRSVMEAAVDLESRYAHWGFSRKVHRVRSRSSGME</sequence>
<dbReference type="Proteomes" id="UP001195483">
    <property type="component" value="Unassembled WGS sequence"/>
</dbReference>
<evidence type="ECO:0000313" key="2">
    <source>
        <dbReference type="EMBL" id="KAK3593082.1"/>
    </source>
</evidence>
<name>A0AAE0SJJ8_9BIVA</name>
<reference evidence="2" key="2">
    <citation type="journal article" date="2021" name="Genome Biol. Evol.">
        <title>Developing a high-quality reference genome for a parasitic bivalve with doubly uniparental inheritance (Bivalvia: Unionida).</title>
        <authorList>
            <person name="Smith C.H."/>
        </authorList>
    </citation>
    <scope>NUCLEOTIDE SEQUENCE</scope>
    <source>
        <strain evidence="2">CHS0354</strain>
        <tissue evidence="2">Mantle</tissue>
    </source>
</reference>
<protein>
    <submittedName>
        <fullName evidence="2">Uncharacterized protein</fullName>
    </submittedName>
</protein>
<reference evidence="2" key="1">
    <citation type="journal article" date="2021" name="Genome Biol. Evol.">
        <title>A High-Quality Reference Genome for a Parasitic Bivalve with Doubly Uniparental Inheritance (Bivalvia: Unionida).</title>
        <authorList>
            <person name="Smith C.H."/>
        </authorList>
    </citation>
    <scope>NUCLEOTIDE SEQUENCE</scope>
    <source>
        <strain evidence="2">CHS0354</strain>
    </source>
</reference>
<organism evidence="2 3">
    <name type="scientific">Potamilus streckersoni</name>
    <dbReference type="NCBI Taxonomy" id="2493646"/>
    <lineage>
        <taxon>Eukaryota</taxon>
        <taxon>Metazoa</taxon>
        <taxon>Spiralia</taxon>
        <taxon>Lophotrochozoa</taxon>
        <taxon>Mollusca</taxon>
        <taxon>Bivalvia</taxon>
        <taxon>Autobranchia</taxon>
        <taxon>Heteroconchia</taxon>
        <taxon>Palaeoheterodonta</taxon>
        <taxon>Unionida</taxon>
        <taxon>Unionoidea</taxon>
        <taxon>Unionidae</taxon>
        <taxon>Ambleminae</taxon>
        <taxon>Lampsilini</taxon>
        <taxon>Potamilus</taxon>
    </lineage>
</organism>
<evidence type="ECO:0000313" key="1">
    <source>
        <dbReference type="EMBL" id="KAK3588214.1"/>
    </source>
</evidence>
<proteinExistence type="predicted"/>
<dbReference type="AlphaFoldDB" id="A0AAE0SJJ8"/>
<keyword evidence="3" id="KW-1185">Reference proteome</keyword>
<dbReference type="EMBL" id="JAEAOA010002224">
    <property type="protein sequence ID" value="KAK3593082.1"/>
    <property type="molecule type" value="Genomic_DNA"/>
</dbReference>